<name>A0A392T4W4_9FABA</name>
<comment type="caution">
    <text evidence="1">The sequence shown here is derived from an EMBL/GenBank/DDBJ whole genome shotgun (WGS) entry which is preliminary data.</text>
</comment>
<protein>
    <submittedName>
        <fullName evidence="1">Copia protein</fullName>
    </submittedName>
</protein>
<sequence>ANPVFHERTKHIEMDCHVVRDKVQSGLIHLLPVPTKEQVADILTKSLHPGPFDTLQSKLGMIDIYSSLRGDDKTQGKKE</sequence>
<evidence type="ECO:0000313" key="2">
    <source>
        <dbReference type="Proteomes" id="UP000265520"/>
    </source>
</evidence>
<keyword evidence="2" id="KW-1185">Reference proteome</keyword>
<dbReference type="EMBL" id="LXQA010507008">
    <property type="protein sequence ID" value="MCI56099.1"/>
    <property type="molecule type" value="Genomic_DNA"/>
</dbReference>
<reference evidence="1 2" key="1">
    <citation type="journal article" date="2018" name="Front. Plant Sci.">
        <title>Red Clover (Trifolium pratense) and Zigzag Clover (T. medium) - A Picture of Genomic Similarities and Differences.</title>
        <authorList>
            <person name="Dluhosova J."/>
            <person name="Istvanek J."/>
            <person name="Nedelnik J."/>
            <person name="Repkova J."/>
        </authorList>
    </citation>
    <scope>NUCLEOTIDE SEQUENCE [LARGE SCALE GENOMIC DNA]</scope>
    <source>
        <strain evidence="2">cv. 10/8</strain>
        <tissue evidence="1">Leaf</tissue>
    </source>
</reference>
<feature type="non-terminal residue" evidence="1">
    <location>
        <position position="1"/>
    </location>
</feature>
<accession>A0A392T4W4</accession>
<dbReference type="Proteomes" id="UP000265520">
    <property type="component" value="Unassembled WGS sequence"/>
</dbReference>
<organism evidence="1 2">
    <name type="scientific">Trifolium medium</name>
    <dbReference type="NCBI Taxonomy" id="97028"/>
    <lineage>
        <taxon>Eukaryota</taxon>
        <taxon>Viridiplantae</taxon>
        <taxon>Streptophyta</taxon>
        <taxon>Embryophyta</taxon>
        <taxon>Tracheophyta</taxon>
        <taxon>Spermatophyta</taxon>
        <taxon>Magnoliopsida</taxon>
        <taxon>eudicotyledons</taxon>
        <taxon>Gunneridae</taxon>
        <taxon>Pentapetalae</taxon>
        <taxon>rosids</taxon>
        <taxon>fabids</taxon>
        <taxon>Fabales</taxon>
        <taxon>Fabaceae</taxon>
        <taxon>Papilionoideae</taxon>
        <taxon>50 kb inversion clade</taxon>
        <taxon>NPAAA clade</taxon>
        <taxon>Hologalegina</taxon>
        <taxon>IRL clade</taxon>
        <taxon>Trifolieae</taxon>
        <taxon>Trifolium</taxon>
    </lineage>
</organism>
<proteinExistence type="predicted"/>
<dbReference type="AlphaFoldDB" id="A0A392T4W4"/>
<evidence type="ECO:0000313" key="1">
    <source>
        <dbReference type="EMBL" id="MCI56099.1"/>
    </source>
</evidence>
<dbReference type="CDD" id="cd09272">
    <property type="entry name" value="RNase_HI_RT_Ty1"/>
    <property type="match status" value="1"/>
</dbReference>